<name>A0A432V5W9_9HYPH</name>
<dbReference type="OrthoDB" id="8276977at2"/>
<dbReference type="AlphaFoldDB" id="A0A432V5W9"/>
<reference evidence="1 2" key="1">
    <citation type="submission" date="2018-11" db="EMBL/GenBank/DDBJ databases">
        <title>Pseudaminobacter arsenicus sp. nov., an arsenic-resistant bacterium isolated from arsenic-rich aquifers.</title>
        <authorList>
            <person name="Mu Y."/>
        </authorList>
    </citation>
    <scope>NUCLEOTIDE SEQUENCE [LARGE SCALE GENOMIC DNA]</scope>
    <source>
        <strain evidence="1 2">CB3</strain>
    </source>
</reference>
<organism evidence="1 2">
    <name type="scientific">Borborobacter arsenicus</name>
    <dbReference type="NCBI Taxonomy" id="1851146"/>
    <lineage>
        <taxon>Bacteria</taxon>
        <taxon>Pseudomonadati</taxon>
        <taxon>Pseudomonadota</taxon>
        <taxon>Alphaproteobacteria</taxon>
        <taxon>Hyphomicrobiales</taxon>
        <taxon>Phyllobacteriaceae</taxon>
        <taxon>Borborobacter</taxon>
    </lineage>
</organism>
<evidence type="ECO:0008006" key="3">
    <source>
        <dbReference type="Google" id="ProtNLM"/>
    </source>
</evidence>
<dbReference type="EMBL" id="RKST01000011">
    <property type="protein sequence ID" value="RUM97538.1"/>
    <property type="molecule type" value="Genomic_DNA"/>
</dbReference>
<comment type="caution">
    <text evidence="1">The sequence shown here is derived from an EMBL/GenBank/DDBJ whole genome shotgun (WGS) entry which is preliminary data.</text>
</comment>
<evidence type="ECO:0000313" key="2">
    <source>
        <dbReference type="Proteomes" id="UP000281647"/>
    </source>
</evidence>
<keyword evidence="2" id="KW-1185">Reference proteome</keyword>
<dbReference type="Proteomes" id="UP000281647">
    <property type="component" value="Unassembled WGS sequence"/>
</dbReference>
<accession>A0A432V5W9</accession>
<evidence type="ECO:0000313" key="1">
    <source>
        <dbReference type="EMBL" id="RUM97538.1"/>
    </source>
</evidence>
<sequence>MAALALSDILQDFGKRPPSTGETAARTQPHAAAMATARPAPEPDVAAIIAVEVARAETALEQRLTEEHEAALAAERQRHAAEIEALLQRFGGETAALIDTGIVAMEERVAALATTGAARLISGVLTEDLHKRTLDSLAGSIRTAIADREAVRIRISGPQSLFSALAAALPDRAASFDYTEAPGFDLTVTIDGDIFETRLSEWSAALSEILS</sequence>
<dbReference type="RefSeq" id="WP_128627130.1">
    <property type="nucleotide sequence ID" value="NZ_RKST01000011.1"/>
</dbReference>
<proteinExistence type="predicted"/>
<gene>
    <name evidence="1" type="ORF">EET67_12875</name>
</gene>
<protein>
    <recommendedName>
        <fullName evidence="3">Flagellar assembly protein FliH/Type III secretion system HrpE domain-containing protein</fullName>
    </recommendedName>
</protein>